<evidence type="ECO:0000313" key="6">
    <source>
        <dbReference type="Proteomes" id="UP001061958"/>
    </source>
</evidence>
<sequence length="258" mass="28981">MNKNWVLVTGATRGFGRALAFEWIRSLKLLPDGSKLLVTGRDESKVSQLVEELLEKRPQVLVAGKVLDLNSSLIESDINSLFQQEEGNNYACSYLVNNAGTLGPLGPLEDCDWKTISCYFYENVVTTVYLTNQYIRSFGNSFRHVIHISSLAGIEPLEYCGLYCMGKAAKNMQMRMIACEHKNDIRTLNYAPGPMETDMQTHLRDNLPSGPLKTQMVELWKRGQLVAPSESARKLIGILETGRYENGTHIDFYSDNAC</sequence>
<accession>A0A9C7PQL4</accession>
<protein>
    <recommendedName>
        <fullName evidence="7">Sepiapterin reductase</fullName>
    </recommendedName>
</protein>
<keyword evidence="4" id="KW-0560">Oxidoreductase</keyword>
<dbReference type="PRINTS" id="PR00081">
    <property type="entry name" value="GDHRDH"/>
</dbReference>
<dbReference type="SUPFAM" id="SSF51735">
    <property type="entry name" value="NAD(P)-binding Rossmann-fold domains"/>
    <property type="match status" value="1"/>
</dbReference>
<dbReference type="InterPro" id="IPR002347">
    <property type="entry name" value="SDR_fam"/>
</dbReference>
<comment type="subcellular location">
    <subcellularLocation>
        <location evidence="1">Cytoplasm</location>
    </subcellularLocation>
</comment>
<evidence type="ECO:0000256" key="3">
    <source>
        <dbReference type="ARBA" id="ARBA00022857"/>
    </source>
</evidence>
<evidence type="ECO:0000256" key="1">
    <source>
        <dbReference type="ARBA" id="ARBA00004496"/>
    </source>
</evidence>
<dbReference type="Pfam" id="PF00106">
    <property type="entry name" value="adh_short"/>
    <property type="match status" value="1"/>
</dbReference>
<keyword evidence="2" id="KW-0963">Cytoplasm</keyword>
<dbReference type="GO" id="GO:0004757">
    <property type="term" value="F:sepiapterin reductase (NADP+) activity"/>
    <property type="evidence" value="ECO:0007669"/>
    <property type="project" value="TreeGrafter"/>
</dbReference>
<dbReference type="OrthoDB" id="153074at2759"/>
<dbReference type="PANTHER" id="PTHR44085">
    <property type="entry name" value="SEPIAPTERIN REDUCTASE"/>
    <property type="match status" value="1"/>
</dbReference>
<dbReference type="InterPro" id="IPR036291">
    <property type="entry name" value="NAD(P)-bd_dom_sf"/>
</dbReference>
<gene>
    <name evidence="5" type="ORF">GpartN1_g719.t1</name>
</gene>
<dbReference type="PANTHER" id="PTHR44085:SF2">
    <property type="entry name" value="SEPIAPTERIN REDUCTASE"/>
    <property type="match status" value="1"/>
</dbReference>
<evidence type="ECO:0000313" key="5">
    <source>
        <dbReference type="EMBL" id="GJQ08928.1"/>
    </source>
</evidence>
<dbReference type="GO" id="GO:0006729">
    <property type="term" value="P:tetrahydrobiopterin biosynthetic process"/>
    <property type="evidence" value="ECO:0007669"/>
    <property type="project" value="TreeGrafter"/>
</dbReference>
<dbReference type="GO" id="GO:0005737">
    <property type="term" value="C:cytoplasm"/>
    <property type="evidence" value="ECO:0007669"/>
    <property type="project" value="UniProtKB-SubCell"/>
</dbReference>
<evidence type="ECO:0008006" key="7">
    <source>
        <dbReference type="Google" id="ProtNLM"/>
    </source>
</evidence>
<organism evidence="5 6">
    <name type="scientific">Galdieria partita</name>
    <dbReference type="NCBI Taxonomy" id="83374"/>
    <lineage>
        <taxon>Eukaryota</taxon>
        <taxon>Rhodophyta</taxon>
        <taxon>Bangiophyceae</taxon>
        <taxon>Galdieriales</taxon>
        <taxon>Galdieriaceae</taxon>
        <taxon>Galdieria</taxon>
    </lineage>
</organism>
<dbReference type="EMBL" id="BQMJ01000005">
    <property type="protein sequence ID" value="GJQ08928.1"/>
    <property type="molecule type" value="Genomic_DNA"/>
</dbReference>
<dbReference type="Gene3D" id="3.40.50.720">
    <property type="entry name" value="NAD(P)-binding Rossmann-like Domain"/>
    <property type="match status" value="1"/>
</dbReference>
<keyword evidence="3" id="KW-0521">NADP</keyword>
<evidence type="ECO:0000256" key="2">
    <source>
        <dbReference type="ARBA" id="ARBA00022490"/>
    </source>
</evidence>
<evidence type="ECO:0000256" key="4">
    <source>
        <dbReference type="ARBA" id="ARBA00023002"/>
    </source>
</evidence>
<dbReference type="AlphaFoldDB" id="A0A9C7PQL4"/>
<reference evidence="5" key="1">
    <citation type="journal article" date="2022" name="Proc. Natl. Acad. Sci. U.S.A.">
        <title>Life cycle and functional genomics of the unicellular red alga Galdieria for elucidating algal and plant evolution and industrial use.</title>
        <authorList>
            <person name="Hirooka S."/>
            <person name="Itabashi T."/>
            <person name="Ichinose T.M."/>
            <person name="Onuma R."/>
            <person name="Fujiwara T."/>
            <person name="Yamashita S."/>
            <person name="Jong L.W."/>
            <person name="Tomita R."/>
            <person name="Iwane A.H."/>
            <person name="Miyagishima S.Y."/>
        </authorList>
    </citation>
    <scope>NUCLEOTIDE SEQUENCE</scope>
    <source>
        <strain evidence="5">NBRC 102759</strain>
    </source>
</reference>
<reference evidence="5" key="2">
    <citation type="submission" date="2022-01" db="EMBL/GenBank/DDBJ databases">
        <authorList>
            <person name="Hirooka S."/>
            <person name="Miyagishima S.Y."/>
        </authorList>
    </citation>
    <scope>NUCLEOTIDE SEQUENCE</scope>
    <source>
        <strain evidence="5">NBRC 102759</strain>
    </source>
</reference>
<name>A0A9C7PQL4_9RHOD</name>
<proteinExistence type="predicted"/>
<comment type="caution">
    <text evidence="5">The sequence shown here is derived from an EMBL/GenBank/DDBJ whole genome shotgun (WGS) entry which is preliminary data.</text>
</comment>
<dbReference type="InterPro" id="IPR051721">
    <property type="entry name" value="Biopterin_syn/organic_redct"/>
</dbReference>
<dbReference type="Proteomes" id="UP001061958">
    <property type="component" value="Unassembled WGS sequence"/>
</dbReference>
<keyword evidence="6" id="KW-1185">Reference proteome</keyword>